<gene>
    <name evidence="1" type="ORF">SINV_10720</name>
</gene>
<reference evidence="1" key="1">
    <citation type="journal article" date="2011" name="Proc. Natl. Acad. Sci. U.S.A.">
        <title>The genome of the fire ant Solenopsis invicta.</title>
        <authorList>
            <person name="Wurm Y."/>
            <person name="Wang J."/>
            <person name="Riba-Grognuz O."/>
            <person name="Corona M."/>
            <person name="Nygaard S."/>
            <person name="Hunt B.G."/>
            <person name="Ingram K.K."/>
            <person name="Falquet L."/>
            <person name="Nipitwattanaphon M."/>
            <person name="Gotzek D."/>
            <person name="Dijkstra M.B."/>
            <person name="Oettler J."/>
            <person name="Comtesse F."/>
            <person name="Shih C.J."/>
            <person name="Wu W.J."/>
            <person name="Yang C.C."/>
            <person name="Thomas J."/>
            <person name="Beaudoing E."/>
            <person name="Pradervand S."/>
            <person name="Flegel V."/>
            <person name="Cook E.D."/>
            <person name="Fabbretti R."/>
            <person name="Stockinger H."/>
            <person name="Long L."/>
            <person name="Farmerie W.G."/>
            <person name="Oakey J."/>
            <person name="Boomsma J.J."/>
            <person name="Pamilo P."/>
            <person name="Yi S.V."/>
            <person name="Heinze J."/>
            <person name="Goodisman M.A."/>
            <person name="Farinelli L."/>
            <person name="Harshman K."/>
            <person name="Hulo N."/>
            <person name="Cerutti L."/>
            <person name="Xenarios I."/>
            <person name="Shoemaker D."/>
            <person name="Keller L."/>
        </authorList>
    </citation>
    <scope>NUCLEOTIDE SEQUENCE [LARGE SCALE GENOMIC DNA]</scope>
</reference>
<sequence length="110" mass="13602">MSEWEEERKEFFVMRGVGGDGRDIVESNMEGLIKKERKMQKEERWERIMKTKGWGESRWQRVAKFRLGNGMRGNRHWEEEERKRCRMCERINETWEHVWKECVSWGHRKG</sequence>
<proteinExistence type="predicted"/>
<organism>
    <name type="scientific">Solenopsis invicta</name>
    <name type="common">Red imported fire ant</name>
    <name type="synonym">Solenopsis wagneri</name>
    <dbReference type="NCBI Taxonomy" id="13686"/>
    <lineage>
        <taxon>Eukaryota</taxon>
        <taxon>Metazoa</taxon>
        <taxon>Ecdysozoa</taxon>
        <taxon>Arthropoda</taxon>
        <taxon>Hexapoda</taxon>
        <taxon>Insecta</taxon>
        <taxon>Pterygota</taxon>
        <taxon>Neoptera</taxon>
        <taxon>Endopterygota</taxon>
        <taxon>Hymenoptera</taxon>
        <taxon>Apocrita</taxon>
        <taxon>Aculeata</taxon>
        <taxon>Formicoidea</taxon>
        <taxon>Formicidae</taxon>
        <taxon>Myrmicinae</taxon>
        <taxon>Solenopsis</taxon>
    </lineage>
</organism>
<accession>E9ICT8</accession>
<protein>
    <submittedName>
        <fullName evidence="1">Uncharacterized protein</fullName>
    </submittedName>
</protein>
<dbReference type="AlphaFoldDB" id="E9ICT8"/>
<dbReference type="EMBL" id="GL762366">
    <property type="protein sequence ID" value="EFZ21615.1"/>
    <property type="molecule type" value="Genomic_DNA"/>
</dbReference>
<feature type="non-terminal residue" evidence="1">
    <location>
        <position position="110"/>
    </location>
</feature>
<dbReference type="HOGENOM" id="CLU_2174082_0_0_1"/>
<evidence type="ECO:0000313" key="1">
    <source>
        <dbReference type="EMBL" id="EFZ21615.1"/>
    </source>
</evidence>
<name>E9ICT8_SOLIN</name>
<dbReference type="OMA" id="ERINETW"/>